<dbReference type="Proteomes" id="UP000679779">
    <property type="component" value="Unassembled WGS sequence"/>
</dbReference>
<evidence type="ECO:0000313" key="4">
    <source>
        <dbReference type="Proteomes" id="UP000679779"/>
    </source>
</evidence>
<dbReference type="InterPro" id="IPR036366">
    <property type="entry name" value="PGBDSf"/>
</dbReference>
<dbReference type="RefSeq" id="WP_236575658.1">
    <property type="nucleotide sequence ID" value="NZ_BORQ01000005.1"/>
</dbReference>
<evidence type="ECO:0000259" key="2">
    <source>
        <dbReference type="Pfam" id="PF07486"/>
    </source>
</evidence>
<dbReference type="EMBL" id="BORQ01000005">
    <property type="protein sequence ID" value="GIO32915.1"/>
    <property type="molecule type" value="Genomic_DNA"/>
</dbReference>
<dbReference type="GO" id="GO:0016787">
    <property type="term" value="F:hydrolase activity"/>
    <property type="evidence" value="ECO:0007669"/>
    <property type="project" value="InterPro"/>
</dbReference>
<dbReference type="InterPro" id="IPR036365">
    <property type="entry name" value="PGBD-like_sf"/>
</dbReference>
<dbReference type="Pfam" id="PF01471">
    <property type="entry name" value="PG_binding_1"/>
    <property type="match status" value="1"/>
</dbReference>
<dbReference type="SUPFAM" id="SSF47090">
    <property type="entry name" value="PGBD-like"/>
    <property type="match status" value="1"/>
</dbReference>
<dbReference type="Gene3D" id="1.10.101.10">
    <property type="entry name" value="PGBD-like superfamily/PGBD"/>
    <property type="match status" value="1"/>
</dbReference>
<dbReference type="Gene3D" id="6.20.240.60">
    <property type="match status" value="1"/>
</dbReference>
<gene>
    <name evidence="3" type="ORF">J2TS6_40560</name>
</gene>
<organism evidence="3 4">
    <name type="scientific">Paenibacillus albilobatus</name>
    <dbReference type="NCBI Taxonomy" id="2716884"/>
    <lineage>
        <taxon>Bacteria</taxon>
        <taxon>Bacillati</taxon>
        <taxon>Bacillota</taxon>
        <taxon>Bacilli</taxon>
        <taxon>Bacillales</taxon>
        <taxon>Paenibacillaceae</taxon>
        <taxon>Paenibacillus</taxon>
    </lineage>
</organism>
<feature type="domain" description="Cell wall hydrolase SleB" evidence="2">
    <location>
        <begin position="118"/>
        <end position="216"/>
    </location>
</feature>
<dbReference type="InterPro" id="IPR011105">
    <property type="entry name" value="Cell_wall_hydrolase_SleB"/>
</dbReference>
<dbReference type="AlphaFoldDB" id="A0A919XM34"/>
<feature type="domain" description="Peptidoglycan binding-like" evidence="1">
    <location>
        <begin position="41"/>
        <end position="95"/>
    </location>
</feature>
<dbReference type="InterPro" id="IPR002477">
    <property type="entry name" value="Peptidoglycan-bd-like"/>
</dbReference>
<protein>
    <submittedName>
        <fullName evidence="3">Spore cortex-lytic enzyme</fullName>
    </submittedName>
</protein>
<proteinExistence type="predicted"/>
<evidence type="ECO:0000259" key="1">
    <source>
        <dbReference type="Pfam" id="PF01471"/>
    </source>
</evidence>
<reference evidence="3" key="1">
    <citation type="submission" date="2021-03" db="EMBL/GenBank/DDBJ databases">
        <title>Antimicrobial resistance genes in bacteria isolated from Japanese honey, and their potential for conferring macrolide and lincosamide resistance in the American foulbrood pathogen Paenibacillus larvae.</title>
        <authorList>
            <person name="Okamoto M."/>
            <person name="Kumagai M."/>
            <person name="Kanamori H."/>
            <person name="Takamatsu D."/>
        </authorList>
    </citation>
    <scope>NUCLEOTIDE SEQUENCE</scope>
    <source>
        <strain evidence="3">J2TS6</strain>
    </source>
</reference>
<dbReference type="Pfam" id="PF07486">
    <property type="entry name" value="Hydrolase_2"/>
    <property type="match status" value="1"/>
</dbReference>
<sequence>MKAYKWKLFAIFIVLFVVYCSGWEEDKAEAASILKPGSENREVRDVQYRLKTLGFYDGALDGKYGPGTSSSVMAFQKEYGVNPDGTVGPATWRKLKKYTLSESEMEIMAKIIYSEARGESYKGQVAVGAVVMNRIQSDDFPDTIQGVVFQKNAFTAVSDGQYGMKPNRTAYRAALDAVRGFDPTRNSHYYYNPKTATDKWIWTRTPTIKIGRHLFAN</sequence>
<accession>A0A919XM34</accession>
<comment type="caution">
    <text evidence="3">The sequence shown here is derived from an EMBL/GenBank/DDBJ whole genome shotgun (WGS) entry which is preliminary data.</text>
</comment>
<dbReference type="Gene3D" id="1.10.10.2520">
    <property type="entry name" value="Cell wall hydrolase SleB, domain 1"/>
    <property type="match status" value="1"/>
</dbReference>
<dbReference type="InterPro" id="IPR042047">
    <property type="entry name" value="SleB_dom1"/>
</dbReference>
<keyword evidence="4" id="KW-1185">Reference proteome</keyword>
<name>A0A919XM34_9BACL</name>
<evidence type="ECO:0000313" key="3">
    <source>
        <dbReference type="EMBL" id="GIO32915.1"/>
    </source>
</evidence>